<accession>A0A7G3APM1</accession>
<dbReference type="AlphaFoldDB" id="A0A7G3APM1"/>
<dbReference type="EMBL" id="GITU01004503">
    <property type="protein sequence ID" value="MBC1173206.1"/>
    <property type="molecule type" value="Transcribed_RNA"/>
</dbReference>
<evidence type="ECO:0000313" key="2">
    <source>
        <dbReference type="EMBL" id="MBC1173206.1"/>
    </source>
</evidence>
<proteinExistence type="predicted"/>
<protein>
    <submittedName>
        <fullName evidence="2">Putative secreted protein</fullName>
    </submittedName>
</protein>
<keyword evidence="1" id="KW-0732">Signal</keyword>
<feature type="chain" id="PRO_5028909081" evidence="1">
    <location>
        <begin position="21"/>
        <end position="136"/>
    </location>
</feature>
<sequence>MQKVIIFLVFCAIFARVSLAYPYQEDPYNYNRNILNGGYDLFGQNYNPYDPFRVINNGYDQGGLQYTNGFGRQFEQNYNFFNPYHTTGGYDQLKMQQLNYEQAKRGSQLTGVILGGIADIFTRVGNFPNSDNTYYN</sequence>
<evidence type="ECO:0000256" key="1">
    <source>
        <dbReference type="SAM" id="SignalP"/>
    </source>
</evidence>
<organism evidence="2">
    <name type="scientific">Lutzomyia longipalpis</name>
    <name type="common">Sand fly</name>
    <dbReference type="NCBI Taxonomy" id="7200"/>
    <lineage>
        <taxon>Eukaryota</taxon>
        <taxon>Metazoa</taxon>
        <taxon>Ecdysozoa</taxon>
        <taxon>Arthropoda</taxon>
        <taxon>Hexapoda</taxon>
        <taxon>Insecta</taxon>
        <taxon>Pterygota</taxon>
        <taxon>Neoptera</taxon>
        <taxon>Endopterygota</taxon>
        <taxon>Diptera</taxon>
        <taxon>Nematocera</taxon>
        <taxon>Psychodoidea</taxon>
        <taxon>Psychodidae</taxon>
        <taxon>Lutzomyia</taxon>
        <taxon>Lutzomyia</taxon>
    </lineage>
</organism>
<name>A0A7G3APM1_LUTLO</name>
<feature type="signal peptide" evidence="1">
    <location>
        <begin position="1"/>
        <end position="20"/>
    </location>
</feature>
<reference evidence="2" key="1">
    <citation type="journal article" date="2020" name="BMC">
        <title>Leishmania infection induces a limited differential gene expression in the sand fly midgut.</title>
        <authorList>
            <person name="Coutinho-Abreu I.V."/>
            <person name="Serafim T.D."/>
            <person name="Meneses C."/>
            <person name="Kamhawi S."/>
            <person name="Oliveira F."/>
            <person name="Valenzuela J.G."/>
        </authorList>
    </citation>
    <scope>NUCLEOTIDE SEQUENCE</scope>
    <source>
        <strain evidence="2">Jacobina</strain>
        <tissue evidence="2">Midgut</tissue>
    </source>
</reference>